<dbReference type="InterPro" id="IPR012338">
    <property type="entry name" value="Beta-lactam/transpept-like"/>
</dbReference>
<feature type="signal peptide" evidence="1">
    <location>
        <begin position="1"/>
        <end position="21"/>
    </location>
</feature>
<dbReference type="PANTHER" id="PTHR46825:SF15">
    <property type="entry name" value="BETA-LACTAMASE-RELATED DOMAIN-CONTAINING PROTEIN"/>
    <property type="match status" value="1"/>
</dbReference>
<dbReference type="AlphaFoldDB" id="A0A4R0Z0Y2"/>
<dbReference type="Gene3D" id="3.40.710.10">
    <property type="entry name" value="DD-peptidase/beta-lactamase superfamily"/>
    <property type="match status" value="1"/>
</dbReference>
<feature type="chain" id="PRO_5020596029" evidence="1">
    <location>
        <begin position="22"/>
        <end position="499"/>
    </location>
</feature>
<evidence type="ECO:0000313" key="4">
    <source>
        <dbReference type="Proteomes" id="UP000291822"/>
    </source>
</evidence>
<keyword evidence="4" id="KW-1185">Reference proteome</keyword>
<organism evidence="3 4">
    <name type="scientific">Dyella soli</name>
    <dbReference type="NCBI Taxonomy" id="522319"/>
    <lineage>
        <taxon>Bacteria</taxon>
        <taxon>Pseudomonadati</taxon>
        <taxon>Pseudomonadota</taxon>
        <taxon>Gammaproteobacteria</taxon>
        <taxon>Lysobacterales</taxon>
        <taxon>Rhodanobacteraceae</taxon>
        <taxon>Dyella</taxon>
    </lineage>
</organism>
<dbReference type="InterPro" id="IPR050491">
    <property type="entry name" value="AmpC-like"/>
</dbReference>
<evidence type="ECO:0000259" key="2">
    <source>
        <dbReference type="Pfam" id="PF00144"/>
    </source>
</evidence>
<proteinExistence type="predicted"/>
<evidence type="ECO:0000313" key="3">
    <source>
        <dbReference type="EMBL" id="TCI13048.1"/>
    </source>
</evidence>
<dbReference type="RefSeq" id="WP_131150168.1">
    <property type="nucleotide sequence ID" value="NZ_SJTG01000001.1"/>
</dbReference>
<dbReference type="SUPFAM" id="SSF56601">
    <property type="entry name" value="beta-lactamase/transpeptidase-like"/>
    <property type="match status" value="1"/>
</dbReference>
<dbReference type="InterPro" id="IPR001466">
    <property type="entry name" value="Beta-lactam-related"/>
</dbReference>
<dbReference type="PANTHER" id="PTHR46825">
    <property type="entry name" value="D-ALANYL-D-ALANINE-CARBOXYPEPTIDASE/ENDOPEPTIDASE AMPH"/>
    <property type="match status" value="1"/>
</dbReference>
<accession>A0A4R0Z0Y2</accession>
<name>A0A4R0Z0Y2_9GAMM</name>
<dbReference type="GO" id="GO:0016787">
    <property type="term" value="F:hydrolase activity"/>
    <property type="evidence" value="ECO:0007669"/>
    <property type="project" value="UniProtKB-KW"/>
</dbReference>
<gene>
    <name evidence="3" type="ORF">EZM97_07030</name>
</gene>
<sequence>MNRVLKLGMALFLAMPMMSFASKTSPDFRPLAAMIEKAKQATAMPTGVAIAVVRDGKVIYEGYFGLADLAAQTPVTRDTAFYIASATKPFFALLALLQEARGKLDTGMSLQQMYPGVGFRGFDAGKVTVRDLLTHASGVDNEPLVWATAFSGIHTPTSLKALVADSTSSTDAAHGTFKYTNVGYNIVSIWMDQHTGTPWQAHLRREIFTPLGMTHTTAYVSEAEKAGWAMARPYSLASSQPREPLYLSKSDDTMQAAGGMFSTAPDLARFLIAELGGSTALPAAVIARSQHVQVPVASTYQNFERNGYAWGWYSGTYKGQVLLHHFGAFAGFHAHLSFMPEKGLGLVVLNNEDVLCAQTTQLIADYVYGALLGEPDVAGKVSRRFDEVVARAARITAAAARQRQSIQARVWRLSQPREAYAGRYSHEQLGDLVVSLAPDGAFLLRWGRLQAIASAGKDPDQIRAELVPGSGQFLQFAMTNGVARSVAIGSMVFHRRSSE</sequence>
<comment type="caution">
    <text evidence="3">The sequence shown here is derived from an EMBL/GenBank/DDBJ whole genome shotgun (WGS) entry which is preliminary data.</text>
</comment>
<dbReference type="EMBL" id="SJTG01000001">
    <property type="protein sequence ID" value="TCI13048.1"/>
    <property type="molecule type" value="Genomic_DNA"/>
</dbReference>
<dbReference type="Proteomes" id="UP000291822">
    <property type="component" value="Unassembled WGS sequence"/>
</dbReference>
<reference evidence="3 4" key="1">
    <citation type="submission" date="2019-02" db="EMBL/GenBank/DDBJ databases">
        <title>Dyella amyloliquefaciens sp. nov., isolated from forest soil.</title>
        <authorList>
            <person name="Gao Z.-H."/>
            <person name="Qiu L.-H."/>
        </authorList>
    </citation>
    <scope>NUCLEOTIDE SEQUENCE [LARGE SCALE GENOMIC DNA]</scope>
    <source>
        <strain evidence="3 4">KACC 12747</strain>
    </source>
</reference>
<evidence type="ECO:0000256" key="1">
    <source>
        <dbReference type="SAM" id="SignalP"/>
    </source>
</evidence>
<protein>
    <submittedName>
        <fullName evidence="3">Class A beta-lactamase-related serine hydrolase</fullName>
    </submittedName>
</protein>
<dbReference type="Pfam" id="PF00144">
    <property type="entry name" value="Beta-lactamase"/>
    <property type="match status" value="1"/>
</dbReference>
<keyword evidence="3" id="KW-0378">Hydrolase</keyword>
<keyword evidence="1" id="KW-0732">Signal</keyword>
<feature type="domain" description="Beta-lactamase-related" evidence="2">
    <location>
        <begin position="46"/>
        <end position="353"/>
    </location>
</feature>